<dbReference type="Gene3D" id="3.90.1200.10">
    <property type="match status" value="1"/>
</dbReference>
<evidence type="ECO:0000313" key="3">
    <source>
        <dbReference type="Proteomes" id="UP001224674"/>
    </source>
</evidence>
<dbReference type="RefSeq" id="WP_279675323.1">
    <property type="nucleotide sequence ID" value="NZ_CP122566.1"/>
</dbReference>
<feature type="domain" description="Aminoglycoside phosphotransferase" evidence="1">
    <location>
        <begin position="56"/>
        <end position="228"/>
    </location>
</feature>
<gene>
    <name evidence="2" type="ORF">QDX21_05490</name>
</gene>
<dbReference type="GO" id="GO:0016740">
    <property type="term" value="F:transferase activity"/>
    <property type="evidence" value="ECO:0007669"/>
    <property type="project" value="UniProtKB-KW"/>
</dbReference>
<keyword evidence="3" id="KW-1185">Reference proteome</keyword>
<dbReference type="EC" id="2.7.1.-" evidence="2"/>
<dbReference type="Pfam" id="PF01636">
    <property type="entry name" value="APH"/>
    <property type="match status" value="1"/>
</dbReference>
<organism evidence="2 3">
    <name type="scientific">Auritidibacter ignavus</name>
    <dbReference type="NCBI Taxonomy" id="678932"/>
    <lineage>
        <taxon>Bacteria</taxon>
        <taxon>Bacillati</taxon>
        <taxon>Actinomycetota</taxon>
        <taxon>Actinomycetes</taxon>
        <taxon>Micrococcales</taxon>
        <taxon>Micrococcaceae</taxon>
        <taxon>Auritidibacter</taxon>
    </lineage>
</organism>
<dbReference type="Proteomes" id="UP001224674">
    <property type="component" value="Chromosome"/>
</dbReference>
<sequence length="293" mass="32263">MASLPTDDDLALAQHLAAHLRQGISARHRALIESAPWSQAHLIERGKDHRLVIVPGHLVVRIPRDPATNLERQATLLDQLAPQLPWQVPVALSIVDGGVIQPYIAGTAHPNHSGDPEQLRDIVHTLSEVDTTGLALNQPFAQRGGLTPQKVTRLAKMPGPPLPDFAQFIADVAELTHTWTQEGPFGLVHGDLAGHNMLWLQDPWRLNGVLDWDQASRWDPALNPAILSLWHGAGLLPQICSSPSELVHARVWSASMALESIENALRRQPPASAFRRLMRKMVPRLEAAQQALR</sequence>
<keyword evidence="2" id="KW-0808">Transferase</keyword>
<dbReference type="EMBL" id="CP122566">
    <property type="protein sequence ID" value="WGH94242.1"/>
    <property type="molecule type" value="Genomic_DNA"/>
</dbReference>
<dbReference type="SUPFAM" id="SSF56112">
    <property type="entry name" value="Protein kinase-like (PK-like)"/>
    <property type="match status" value="1"/>
</dbReference>
<accession>A0AAJ6DDU7</accession>
<evidence type="ECO:0000259" key="1">
    <source>
        <dbReference type="Pfam" id="PF01636"/>
    </source>
</evidence>
<evidence type="ECO:0000313" key="2">
    <source>
        <dbReference type="EMBL" id="WGH94242.1"/>
    </source>
</evidence>
<proteinExistence type="predicted"/>
<protein>
    <submittedName>
        <fullName evidence="2">Aminoglycoside phosphotransferase family protein</fullName>
        <ecNumber evidence="2">2.7.1.-</ecNumber>
    </submittedName>
</protein>
<dbReference type="InterPro" id="IPR002575">
    <property type="entry name" value="Aminoglycoside_PTrfase"/>
</dbReference>
<dbReference type="Gene3D" id="3.30.200.20">
    <property type="entry name" value="Phosphorylase Kinase, domain 1"/>
    <property type="match status" value="1"/>
</dbReference>
<name>A0AAJ6DDU7_9MICC</name>
<reference evidence="2 3" key="1">
    <citation type="submission" date="2023-03" db="EMBL/GenBank/DDBJ databases">
        <title>Complete genome sequences of several Auritidibacter ignavus strains isolated from ear infections.</title>
        <authorList>
            <person name="Baehr T."/>
            <person name="Baumhoegger A.M."/>
        </authorList>
    </citation>
    <scope>NUCLEOTIDE SEQUENCE [LARGE SCALE GENOMIC DNA]</scope>
    <source>
        <strain evidence="2 3">BABAE-6</strain>
    </source>
</reference>
<dbReference type="AlphaFoldDB" id="A0AAJ6DDU7"/>
<dbReference type="InterPro" id="IPR011009">
    <property type="entry name" value="Kinase-like_dom_sf"/>
</dbReference>